<accession>A0A151WQQ1</accession>
<dbReference type="AlphaFoldDB" id="A0A151WQQ1"/>
<feature type="region of interest" description="Disordered" evidence="1">
    <location>
        <begin position="62"/>
        <end position="81"/>
    </location>
</feature>
<keyword evidence="3" id="KW-1185">Reference proteome</keyword>
<name>A0A151WQQ1_9HYME</name>
<evidence type="ECO:0000313" key="2">
    <source>
        <dbReference type="EMBL" id="KYQ50133.1"/>
    </source>
</evidence>
<proteinExistence type="predicted"/>
<evidence type="ECO:0000256" key="1">
    <source>
        <dbReference type="SAM" id="MobiDB-lite"/>
    </source>
</evidence>
<protein>
    <submittedName>
        <fullName evidence="2">Uncharacterized protein</fullName>
    </submittedName>
</protein>
<evidence type="ECO:0000313" key="3">
    <source>
        <dbReference type="Proteomes" id="UP000075809"/>
    </source>
</evidence>
<reference evidence="2 3" key="1">
    <citation type="submission" date="2015-09" db="EMBL/GenBank/DDBJ databases">
        <title>Trachymyrmex zeteki WGS genome.</title>
        <authorList>
            <person name="Nygaard S."/>
            <person name="Hu H."/>
            <person name="Boomsma J."/>
            <person name="Zhang G."/>
        </authorList>
    </citation>
    <scope>NUCLEOTIDE SEQUENCE [LARGE SCALE GENOMIC DNA]</scope>
    <source>
        <strain evidence="2">Tzet28-1</strain>
        <tissue evidence="2">Whole body</tissue>
    </source>
</reference>
<organism evidence="2 3">
    <name type="scientific">Mycetomoellerius zeteki</name>
    <dbReference type="NCBI Taxonomy" id="64791"/>
    <lineage>
        <taxon>Eukaryota</taxon>
        <taxon>Metazoa</taxon>
        <taxon>Ecdysozoa</taxon>
        <taxon>Arthropoda</taxon>
        <taxon>Hexapoda</taxon>
        <taxon>Insecta</taxon>
        <taxon>Pterygota</taxon>
        <taxon>Neoptera</taxon>
        <taxon>Endopterygota</taxon>
        <taxon>Hymenoptera</taxon>
        <taxon>Apocrita</taxon>
        <taxon>Aculeata</taxon>
        <taxon>Formicoidea</taxon>
        <taxon>Formicidae</taxon>
        <taxon>Myrmicinae</taxon>
        <taxon>Mycetomoellerius</taxon>
    </lineage>
</organism>
<dbReference type="Proteomes" id="UP000075809">
    <property type="component" value="Unassembled WGS sequence"/>
</dbReference>
<gene>
    <name evidence="2" type="ORF">ALC60_10789</name>
</gene>
<feature type="compositionally biased region" description="Basic and acidic residues" evidence="1">
    <location>
        <begin position="69"/>
        <end position="81"/>
    </location>
</feature>
<dbReference type="EMBL" id="KQ982828">
    <property type="protein sequence ID" value="KYQ50133.1"/>
    <property type="molecule type" value="Genomic_DNA"/>
</dbReference>
<sequence length="81" mass="8855">MYIHYILNCKDSVKVPITIHCVGDASRMTRNRDACRDPDESSTLLQAGLRSEGFLSPSSVLLGGSSDPLRTRRAQDADAAF</sequence>